<reference evidence="13 14" key="1">
    <citation type="submission" date="2016-07" db="EMBL/GenBank/DDBJ databases">
        <title>Pervasive Adenine N6-methylation of Active Genes in Fungi.</title>
        <authorList>
            <consortium name="DOE Joint Genome Institute"/>
            <person name="Mondo S.J."/>
            <person name="Dannebaum R.O."/>
            <person name="Kuo R.C."/>
            <person name="Labutti K."/>
            <person name="Haridas S."/>
            <person name="Kuo A."/>
            <person name="Salamov A."/>
            <person name="Ahrendt S.R."/>
            <person name="Lipzen A."/>
            <person name="Sullivan W."/>
            <person name="Andreopoulos W.B."/>
            <person name="Clum A."/>
            <person name="Lindquist E."/>
            <person name="Daum C."/>
            <person name="Ramamoorthy G.K."/>
            <person name="Gryganskyi A."/>
            <person name="Culley D."/>
            <person name="Magnuson J.K."/>
            <person name="James T.Y."/>
            <person name="O'Malley M.A."/>
            <person name="Stajich J.E."/>
            <person name="Spatafora J.W."/>
            <person name="Visel A."/>
            <person name="Grigoriev I.V."/>
        </authorList>
    </citation>
    <scope>NUCLEOTIDE SEQUENCE [LARGE SCALE GENOMIC DNA]</scope>
    <source>
        <strain evidence="13 14">NRRL 1336</strain>
    </source>
</reference>
<feature type="domain" description="Peptidase M16 N-terminal" evidence="11">
    <location>
        <begin position="38"/>
        <end position="181"/>
    </location>
</feature>
<dbReference type="Pfam" id="PF05193">
    <property type="entry name" value="Peptidase_M16_C"/>
    <property type="match status" value="1"/>
</dbReference>
<evidence type="ECO:0000256" key="6">
    <source>
        <dbReference type="ARBA" id="ARBA00022982"/>
    </source>
</evidence>
<evidence type="ECO:0000313" key="14">
    <source>
        <dbReference type="Proteomes" id="UP000193560"/>
    </source>
</evidence>
<evidence type="ECO:0000256" key="3">
    <source>
        <dbReference type="ARBA" id="ARBA00022660"/>
    </source>
</evidence>
<dbReference type="STRING" id="90262.A0A1X2IVR2"/>
<dbReference type="AlphaFoldDB" id="A0A1X2IVR2"/>
<dbReference type="GO" id="GO:0005743">
    <property type="term" value="C:mitochondrial inner membrane"/>
    <property type="evidence" value="ECO:0007669"/>
    <property type="project" value="UniProtKB-SubCell"/>
</dbReference>
<dbReference type="Gene3D" id="3.30.830.10">
    <property type="entry name" value="Metalloenzyme, LuxS/M16 peptidase-like"/>
    <property type="match status" value="2"/>
</dbReference>
<evidence type="ECO:0000256" key="2">
    <source>
        <dbReference type="ARBA" id="ARBA00022448"/>
    </source>
</evidence>
<dbReference type="InterPro" id="IPR011765">
    <property type="entry name" value="Pept_M16_N"/>
</dbReference>
<dbReference type="PANTHER" id="PTHR11851">
    <property type="entry name" value="METALLOPROTEASE"/>
    <property type="match status" value="1"/>
</dbReference>
<keyword evidence="4" id="KW-0999">Mitochondrion inner membrane</keyword>
<sequence>MLAATRKAFTVVPNVTFKATYATASQAAQITTAQNGIRIASVEDAGQTSGLSIIVNGGARLENGSNAGVAHFLKNYGFKNNANRTAFRVAREAELSGAVLSSNLTHESIVYSAEFLTEDADHCAELLGDVVSNQKFQDHEFVSVAKQTAAESSAAWVDAEVVAIEAAHQTAFRSGLGNSIFARPSSKVNNATVKAFAAEAFTAGNLALVGTNLDLATVDRLAQHINVPNGQTPLIPSKYYGGEARVDQGTGAGHYVLAFEGSAAYSADFAATQVLRYALGGAQHVKFGPASGILGHAATKLDQNTTIKAFNVGYSDAGLFGVAISAASAASTSSAVAAAAEQLKAIANGLSTEDFQRAVAQAKFAAAASFTSRLDRLETVGAQALYSGKYTSASDFAASLDSLSVADVTKACQQILKSKPTVVAVGDVYNLPYADSISV</sequence>
<comment type="subcellular location">
    <subcellularLocation>
        <location evidence="1">Mitochondrion inner membrane</location>
        <topology evidence="1">Peripheral membrane protein</topology>
        <orientation evidence="1">Matrix side</orientation>
    </subcellularLocation>
</comment>
<evidence type="ECO:0000259" key="11">
    <source>
        <dbReference type="Pfam" id="PF00675"/>
    </source>
</evidence>
<evidence type="ECO:0000256" key="5">
    <source>
        <dbReference type="ARBA" id="ARBA00022946"/>
    </source>
</evidence>
<evidence type="ECO:0000256" key="9">
    <source>
        <dbReference type="ARBA" id="ARBA00038146"/>
    </source>
</evidence>
<keyword evidence="3" id="KW-0679">Respiratory chain</keyword>
<dbReference type="InterPro" id="IPR007863">
    <property type="entry name" value="Peptidase_M16_C"/>
</dbReference>
<evidence type="ECO:0000256" key="7">
    <source>
        <dbReference type="ARBA" id="ARBA00023128"/>
    </source>
</evidence>
<comment type="caution">
    <text evidence="13">The sequence shown here is derived from an EMBL/GenBank/DDBJ whole genome shotgun (WGS) entry which is preliminary data.</text>
</comment>
<dbReference type="FunFam" id="3.30.830.10:FF:000021">
    <property type="entry name" value="Cytochrome b-c1 complex subunit 2"/>
    <property type="match status" value="1"/>
</dbReference>
<evidence type="ECO:0000259" key="12">
    <source>
        <dbReference type="Pfam" id="PF05193"/>
    </source>
</evidence>
<dbReference type="FunFam" id="3.30.830.10:FF:000039">
    <property type="entry name" value="Ubiquinol-cytochrome c reductase core subunit 2"/>
    <property type="match status" value="1"/>
</dbReference>
<name>A0A1X2IVR2_9FUNG</name>
<feature type="domain" description="Peptidase M16 C-terminal" evidence="12">
    <location>
        <begin position="189"/>
        <end position="361"/>
    </location>
</feature>
<dbReference type="Pfam" id="PF00675">
    <property type="entry name" value="Peptidase_M16"/>
    <property type="match status" value="1"/>
</dbReference>
<keyword evidence="8" id="KW-0472">Membrane</keyword>
<evidence type="ECO:0000313" key="13">
    <source>
        <dbReference type="EMBL" id="ORZ23165.1"/>
    </source>
</evidence>
<keyword evidence="7" id="KW-0496">Mitochondrion</keyword>
<organism evidence="13 14">
    <name type="scientific">Absidia repens</name>
    <dbReference type="NCBI Taxonomy" id="90262"/>
    <lineage>
        <taxon>Eukaryota</taxon>
        <taxon>Fungi</taxon>
        <taxon>Fungi incertae sedis</taxon>
        <taxon>Mucoromycota</taxon>
        <taxon>Mucoromycotina</taxon>
        <taxon>Mucoromycetes</taxon>
        <taxon>Mucorales</taxon>
        <taxon>Cunninghamellaceae</taxon>
        <taxon>Absidia</taxon>
    </lineage>
</organism>
<proteinExistence type="inferred from homology"/>
<keyword evidence="14" id="KW-1185">Reference proteome</keyword>
<comment type="similarity">
    <text evidence="9">Belongs to the peptidase M16 family. UQCRC2/QCR2 subfamily.</text>
</comment>
<keyword evidence="2" id="KW-0813">Transport</keyword>
<gene>
    <name evidence="13" type="ORF">BCR42DRAFT_404133</name>
</gene>
<dbReference type="InterPro" id="IPR050361">
    <property type="entry name" value="MPP/UQCRC_Complex"/>
</dbReference>
<dbReference type="Proteomes" id="UP000193560">
    <property type="component" value="Unassembled WGS sequence"/>
</dbReference>
<evidence type="ECO:0000256" key="1">
    <source>
        <dbReference type="ARBA" id="ARBA00004443"/>
    </source>
</evidence>
<keyword evidence="6" id="KW-0249">Electron transport</keyword>
<dbReference type="GO" id="GO:0046872">
    <property type="term" value="F:metal ion binding"/>
    <property type="evidence" value="ECO:0007669"/>
    <property type="project" value="InterPro"/>
</dbReference>
<accession>A0A1X2IVR2</accession>
<dbReference type="PANTHER" id="PTHR11851:SF209">
    <property type="entry name" value="CYTOCHROME B-C1 COMPLEX SUBUNIT 2, MITOCHONDRIAL"/>
    <property type="match status" value="1"/>
</dbReference>
<evidence type="ECO:0000256" key="4">
    <source>
        <dbReference type="ARBA" id="ARBA00022792"/>
    </source>
</evidence>
<keyword evidence="5" id="KW-0809">Transit peptide</keyword>
<dbReference type="SUPFAM" id="SSF63411">
    <property type="entry name" value="LuxS/MPP-like metallohydrolase"/>
    <property type="match status" value="2"/>
</dbReference>
<evidence type="ECO:0000256" key="8">
    <source>
        <dbReference type="ARBA" id="ARBA00023136"/>
    </source>
</evidence>
<dbReference type="InterPro" id="IPR011249">
    <property type="entry name" value="Metalloenz_LuxS/M16"/>
</dbReference>
<protein>
    <recommendedName>
        <fullName evidence="10">Cytochrome b-c1 complex subunit 2, mitochondrial</fullName>
    </recommendedName>
</protein>
<evidence type="ECO:0000256" key="10">
    <source>
        <dbReference type="ARBA" id="ARBA00040751"/>
    </source>
</evidence>
<dbReference type="OrthoDB" id="6369905at2759"/>
<dbReference type="EMBL" id="MCGE01000003">
    <property type="protein sequence ID" value="ORZ23165.1"/>
    <property type="molecule type" value="Genomic_DNA"/>
</dbReference>